<dbReference type="InterPro" id="IPR011068">
    <property type="entry name" value="NuclTrfase_I-like_C"/>
</dbReference>
<dbReference type="Pfam" id="PF04928">
    <property type="entry name" value="PAP_central"/>
    <property type="match status" value="1"/>
</dbReference>
<evidence type="ECO:0000256" key="10">
    <source>
        <dbReference type="ARBA" id="ARBA00022840"/>
    </source>
</evidence>
<feature type="region of interest" description="Disordered" evidence="13">
    <location>
        <begin position="1076"/>
        <end position="1233"/>
    </location>
</feature>
<evidence type="ECO:0000259" key="16">
    <source>
        <dbReference type="Pfam" id="PF20750"/>
    </source>
</evidence>
<dbReference type="PANTHER" id="PTHR10682:SF10">
    <property type="entry name" value="POLYNUCLEOTIDE ADENYLYLTRANSFERASE"/>
    <property type="match status" value="1"/>
</dbReference>
<sequence>MPDDWQPLLEKAVPPLSYTVALLGSALLSGGYRLGKKQLRFREQTEGHSSLRVAGRHICIVTTAAIPWRTGTAVNPTLRAFYMAHGTDLQVTLMVPWLCKAQQRIVFQGKHEFDSPDQQETCIREWLQARTGVWPTFRVVFYAGRYDSRLLGIFPVGDPTSCIADAEADIAVLEEPEHLSWFHHGLRWTAKFNHVVGVMHTNYQILGWRVGGPVCGPLVFVLAHIMNRWICDIHTHKVIKLSDTVQTLPRQVTQNVHGAARGFLDVGRAKAQAAAEGKPCFAKGAYHLGKVVWGKGWEELVALLQLHYARGGEPLHIDAYGTGEALEAIQARSKEALLHLHFKGHMDHVDPEIHSYRVFVNCSTSDVVATTSMEALAMGKWVVCAQHPCNAFVSTFRNCLIYQTPAEFTVHLRRALNEDPQPLSEEELTRLSWEAATQRFLDCAEITPREWPTRLSRVHEALLWATYNFFTGIEADEKQSGSLQQCLEAAQLFESREESTQREEVLGKLDRIAKQWVQQVSEVVGLSESLQAESNAKILTFGSYRLGVHGPGSDIDTLCVGPRHVTREGHFFGTDPFCLQYILSQCPEVEELHPVVDSYVPVIKMKFGGISIDLLYASLAMAIIPDKLDIMTNSILRNMDEQSVRSLNGCRVTDTILSNVDCIPSFRTALRCIKLWAERRGVYSNVTGYLGGVNWAILVAYICKLYPRGAPSTIVSRFFRVYSQWRWPTPVMIRSIEKDLVLTLQVWDPRENYRDRAHLMPIITPSYPAMNSSYNVSASTLEVMQEEFARGERICSEILASPSDQVDWAKLLEPDNFFDKYKNYLQVEVVAPNEEDFITWEGWVQSRLRQLVLKVEYMVTVRPWPRKLSPTPDECADGCLRCFWYMGLKKKAMPAYMAAGKAVSVNLNVPVQEFRYQVMAFTGMREGMDVIVRHLKQKDLPPHCYPGGVKPLLALPPAAPAAPAAAEPPVASMSEPAPAQNGPASHAAAPHSGPIASTSTAGGPVECISKRKSDAEAARDEDASPNEAYKRARNMVNGAAPAGSLRAAEALGATGPLHRAMTEDSFLAASTEAALTTADTGAAPSTSQPMQTDTDSRASPGQPATGPGSAEPSGRQDNAFSVEDINGNGQGPGGSRSVSPAPAASADVRAAEAEADMAANAGDVGEWLGMDSGVPKSRQPQGSQGGQSRHSALGDELQATRHLGAVESKPQPKKPAGVTVRFNQPPSHANGRR</sequence>
<evidence type="ECO:0000256" key="6">
    <source>
        <dbReference type="ARBA" id="ARBA00022664"/>
    </source>
</evidence>
<reference evidence="17 18" key="1">
    <citation type="journal article" date="2024" name="Nat. Commun.">
        <title>Phylogenomics reveals the evolutionary origins of lichenization in chlorophyte algae.</title>
        <authorList>
            <person name="Puginier C."/>
            <person name="Libourel C."/>
            <person name="Otte J."/>
            <person name="Skaloud P."/>
            <person name="Haon M."/>
            <person name="Grisel S."/>
            <person name="Petersen M."/>
            <person name="Berrin J.G."/>
            <person name="Delaux P.M."/>
            <person name="Dal Grande F."/>
            <person name="Keller J."/>
        </authorList>
    </citation>
    <scope>NUCLEOTIDE SEQUENCE [LARGE SCALE GENOMIC DNA]</scope>
    <source>
        <strain evidence="17 18">SAG 2043</strain>
    </source>
</reference>
<keyword evidence="18" id="KW-1185">Reference proteome</keyword>
<dbReference type="Gene3D" id="3.40.50.2000">
    <property type="entry name" value="Glycogen Phosphorylase B"/>
    <property type="match status" value="1"/>
</dbReference>
<keyword evidence="12" id="KW-0539">Nucleus</keyword>
<keyword evidence="7" id="KW-0808">Transferase</keyword>
<evidence type="ECO:0000256" key="3">
    <source>
        <dbReference type="ARBA" id="ARBA00004123"/>
    </source>
</evidence>
<dbReference type="GO" id="GO:1990817">
    <property type="term" value="F:poly(A) RNA polymerase activity"/>
    <property type="evidence" value="ECO:0007669"/>
    <property type="project" value="UniProtKB-EC"/>
</dbReference>
<evidence type="ECO:0000256" key="8">
    <source>
        <dbReference type="ARBA" id="ARBA00022723"/>
    </source>
</evidence>
<evidence type="ECO:0000313" key="17">
    <source>
        <dbReference type="EMBL" id="KAK9817002.1"/>
    </source>
</evidence>
<dbReference type="SUPFAM" id="SSF55003">
    <property type="entry name" value="PAP/Archaeal CCA-adding enzyme, C-terminal domain"/>
    <property type="match status" value="1"/>
</dbReference>
<evidence type="ECO:0000256" key="1">
    <source>
        <dbReference type="ARBA" id="ARBA00001936"/>
    </source>
</evidence>
<protein>
    <recommendedName>
        <fullName evidence="5">polynucleotide adenylyltransferase</fullName>
        <ecNumber evidence="5">2.7.7.19</ecNumber>
    </recommendedName>
</protein>
<dbReference type="InterPro" id="IPR007012">
    <property type="entry name" value="PolA_pol_cen_dom"/>
</dbReference>
<evidence type="ECO:0000313" key="18">
    <source>
        <dbReference type="Proteomes" id="UP001489004"/>
    </source>
</evidence>
<dbReference type="CDD" id="cd05402">
    <property type="entry name" value="NT_PAP_TUTase"/>
    <property type="match status" value="1"/>
</dbReference>
<feature type="region of interest" description="Disordered" evidence="13">
    <location>
        <begin position="960"/>
        <end position="1006"/>
    </location>
</feature>
<evidence type="ECO:0000259" key="14">
    <source>
        <dbReference type="Pfam" id="PF04926"/>
    </source>
</evidence>
<accession>A0AAW1Q9E9</accession>
<comment type="subcellular location">
    <subcellularLocation>
        <location evidence="3">Nucleus</location>
    </subcellularLocation>
</comment>
<comment type="cofactor">
    <cofactor evidence="1">
        <name>Mn(2+)</name>
        <dbReference type="ChEBI" id="CHEBI:29035"/>
    </cofactor>
</comment>
<evidence type="ECO:0000256" key="4">
    <source>
        <dbReference type="ARBA" id="ARBA00010912"/>
    </source>
</evidence>
<keyword evidence="11" id="KW-0460">Magnesium</keyword>
<dbReference type="Gene3D" id="1.10.1410.10">
    <property type="match status" value="1"/>
</dbReference>
<feature type="compositionally biased region" description="Basic and acidic residues" evidence="13">
    <location>
        <begin position="1011"/>
        <end position="1022"/>
    </location>
</feature>
<dbReference type="EC" id="2.7.7.19" evidence="5"/>
<dbReference type="GO" id="GO:0003723">
    <property type="term" value="F:RNA binding"/>
    <property type="evidence" value="ECO:0007669"/>
    <property type="project" value="InterPro"/>
</dbReference>
<keyword evidence="9" id="KW-0547">Nucleotide-binding</keyword>
<dbReference type="Pfam" id="PF13692">
    <property type="entry name" value="Glyco_trans_1_4"/>
    <property type="match status" value="1"/>
</dbReference>
<dbReference type="EMBL" id="JALJOR010000005">
    <property type="protein sequence ID" value="KAK9817002.1"/>
    <property type="molecule type" value="Genomic_DNA"/>
</dbReference>
<keyword evidence="8" id="KW-0479">Metal-binding</keyword>
<evidence type="ECO:0000256" key="2">
    <source>
        <dbReference type="ARBA" id="ARBA00001946"/>
    </source>
</evidence>
<feature type="compositionally biased region" description="Polar residues" evidence="13">
    <location>
        <begin position="1083"/>
        <end position="1099"/>
    </location>
</feature>
<keyword evidence="10" id="KW-0067">ATP-binding</keyword>
<dbReference type="FunFam" id="1.10.1410.10:FF:000001">
    <property type="entry name" value="Putative poly(A) polymerase gamma"/>
    <property type="match status" value="1"/>
</dbReference>
<dbReference type="GO" id="GO:0006397">
    <property type="term" value="P:mRNA processing"/>
    <property type="evidence" value="ECO:0007669"/>
    <property type="project" value="UniProtKB-KW"/>
</dbReference>
<feature type="domain" description="Poly(A) polymerase central" evidence="15">
    <location>
        <begin position="665"/>
        <end position="813"/>
    </location>
</feature>
<dbReference type="InterPro" id="IPR007010">
    <property type="entry name" value="PolA_pol_RNA-bd_dom"/>
</dbReference>
<evidence type="ECO:0000256" key="5">
    <source>
        <dbReference type="ARBA" id="ARBA00012388"/>
    </source>
</evidence>
<evidence type="ECO:0000259" key="15">
    <source>
        <dbReference type="Pfam" id="PF04928"/>
    </source>
</evidence>
<dbReference type="Proteomes" id="UP001489004">
    <property type="component" value="Unassembled WGS sequence"/>
</dbReference>
<feature type="compositionally biased region" description="Low complexity" evidence="13">
    <location>
        <begin position="1135"/>
        <end position="1148"/>
    </location>
</feature>
<dbReference type="GO" id="GO:0046872">
    <property type="term" value="F:metal ion binding"/>
    <property type="evidence" value="ECO:0007669"/>
    <property type="project" value="UniProtKB-KW"/>
</dbReference>
<organism evidence="17 18">
    <name type="scientific">[Myrmecia] bisecta</name>
    <dbReference type="NCBI Taxonomy" id="41462"/>
    <lineage>
        <taxon>Eukaryota</taxon>
        <taxon>Viridiplantae</taxon>
        <taxon>Chlorophyta</taxon>
        <taxon>core chlorophytes</taxon>
        <taxon>Trebouxiophyceae</taxon>
        <taxon>Trebouxiales</taxon>
        <taxon>Trebouxiaceae</taxon>
        <taxon>Myrmecia</taxon>
    </lineage>
</organism>
<dbReference type="CDD" id="cd01635">
    <property type="entry name" value="Glycosyltransferase_GTB-type"/>
    <property type="match status" value="1"/>
</dbReference>
<keyword evidence="6" id="KW-0507">mRNA processing</keyword>
<comment type="caution">
    <text evidence="17">The sequence shown here is derived from an EMBL/GenBank/DDBJ whole genome shotgun (WGS) entry which is preliminary data.</text>
</comment>
<dbReference type="SUPFAM" id="SSF53756">
    <property type="entry name" value="UDP-Glycosyltransferase/glycogen phosphorylase"/>
    <property type="match status" value="1"/>
</dbReference>
<evidence type="ECO:0000256" key="9">
    <source>
        <dbReference type="ARBA" id="ARBA00022741"/>
    </source>
</evidence>
<dbReference type="FunFam" id="3.30.460.10:FF:000002">
    <property type="entry name" value="Poly(A) polymerase alpha, putative"/>
    <property type="match status" value="1"/>
</dbReference>
<dbReference type="AlphaFoldDB" id="A0AAW1Q9E9"/>
<feature type="compositionally biased region" description="Low complexity" evidence="13">
    <location>
        <begin position="1177"/>
        <end position="1191"/>
    </location>
</feature>
<comment type="cofactor">
    <cofactor evidence="2">
        <name>Mg(2+)</name>
        <dbReference type="ChEBI" id="CHEBI:18420"/>
    </cofactor>
</comment>
<dbReference type="Gene3D" id="3.30.460.10">
    <property type="entry name" value="Beta Polymerase, domain 2"/>
    <property type="match status" value="1"/>
</dbReference>
<dbReference type="GO" id="GO:0005524">
    <property type="term" value="F:ATP binding"/>
    <property type="evidence" value="ECO:0007669"/>
    <property type="project" value="UniProtKB-KW"/>
</dbReference>
<evidence type="ECO:0000256" key="7">
    <source>
        <dbReference type="ARBA" id="ARBA00022679"/>
    </source>
</evidence>
<dbReference type="InterPro" id="IPR048840">
    <property type="entry name" value="PolA_pol_NTPase"/>
</dbReference>
<dbReference type="SUPFAM" id="SSF81631">
    <property type="entry name" value="PAP/OAS1 substrate-binding domain"/>
    <property type="match status" value="1"/>
</dbReference>
<dbReference type="Pfam" id="PF04926">
    <property type="entry name" value="PAP_RNA-bind"/>
    <property type="match status" value="1"/>
</dbReference>
<dbReference type="PANTHER" id="PTHR10682">
    <property type="entry name" value="POLY A POLYMERASE"/>
    <property type="match status" value="1"/>
</dbReference>
<dbReference type="SUPFAM" id="SSF81301">
    <property type="entry name" value="Nucleotidyltransferase"/>
    <property type="match status" value="1"/>
</dbReference>
<name>A0AAW1Q9E9_9CHLO</name>
<dbReference type="GO" id="GO:0005634">
    <property type="term" value="C:nucleus"/>
    <property type="evidence" value="ECO:0007669"/>
    <property type="project" value="UniProtKB-SubCell"/>
</dbReference>
<comment type="similarity">
    <text evidence="4">Belongs to the poly(A) polymerase family.</text>
</comment>
<feature type="region of interest" description="Disordered" evidence="13">
    <location>
        <begin position="1011"/>
        <end position="1030"/>
    </location>
</feature>
<dbReference type="Pfam" id="PF20750">
    <property type="entry name" value="PAP_NTPase"/>
    <property type="match status" value="1"/>
</dbReference>
<dbReference type="GO" id="GO:0031123">
    <property type="term" value="P:RNA 3'-end processing"/>
    <property type="evidence" value="ECO:0007669"/>
    <property type="project" value="InterPro"/>
</dbReference>
<proteinExistence type="inferred from homology"/>
<feature type="domain" description="Poly(A) polymerase RNA-binding" evidence="14">
    <location>
        <begin position="816"/>
        <end position="860"/>
    </location>
</feature>
<evidence type="ECO:0000256" key="13">
    <source>
        <dbReference type="SAM" id="MobiDB-lite"/>
    </source>
</evidence>
<gene>
    <name evidence="17" type="ORF">WJX72_008108</name>
</gene>
<evidence type="ECO:0000256" key="12">
    <source>
        <dbReference type="ARBA" id="ARBA00023242"/>
    </source>
</evidence>
<dbReference type="InterPro" id="IPR043519">
    <property type="entry name" value="NT_sf"/>
</dbReference>
<feature type="domain" description="Poly(A) polymerase nucleotidyltransferase" evidence="16">
    <location>
        <begin position="474"/>
        <end position="660"/>
    </location>
</feature>
<evidence type="ECO:0000256" key="11">
    <source>
        <dbReference type="ARBA" id="ARBA00022842"/>
    </source>
</evidence>
<feature type="compositionally biased region" description="Low complexity" evidence="13">
    <location>
        <begin position="960"/>
        <end position="997"/>
    </location>
</feature>
<dbReference type="Gene3D" id="3.30.70.590">
    <property type="entry name" value="Poly(A) polymerase predicted RNA binding domain"/>
    <property type="match status" value="1"/>
</dbReference>